<organism evidence="2 3">
    <name type="scientific">Dentipellis fragilis</name>
    <dbReference type="NCBI Taxonomy" id="205917"/>
    <lineage>
        <taxon>Eukaryota</taxon>
        <taxon>Fungi</taxon>
        <taxon>Dikarya</taxon>
        <taxon>Basidiomycota</taxon>
        <taxon>Agaricomycotina</taxon>
        <taxon>Agaricomycetes</taxon>
        <taxon>Russulales</taxon>
        <taxon>Hericiaceae</taxon>
        <taxon>Dentipellis</taxon>
    </lineage>
</organism>
<feature type="compositionally biased region" description="Polar residues" evidence="1">
    <location>
        <begin position="148"/>
        <end position="160"/>
    </location>
</feature>
<protein>
    <submittedName>
        <fullName evidence="2">Uncharacterized protein</fullName>
    </submittedName>
</protein>
<dbReference type="EMBL" id="SEOQ01001487">
    <property type="protein sequence ID" value="TFY51562.1"/>
    <property type="molecule type" value="Genomic_DNA"/>
</dbReference>
<feature type="region of interest" description="Disordered" evidence="1">
    <location>
        <begin position="142"/>
        <end position="192"/>
    </location>
</feature>
<evidence type="ECO:0000313" key="3">
    <source>
        <dbReference type="Proteomes" id="UP000298327"/>
    </source>
</evidence>
<feature type="region of interest" description="Disordered" evidence="1">
    <location>
        <begin position="11"/>
        <end position="30"/>
    </location>
</feature>
<dbReference type="Proteomes" id="UP000298327">
    <property type="component" value="Unassembled WGS sequence"/>
</dbReference>
<keyword evidence="3" id="KW-1185">Reference proteome</keyword>
<accession>A0A4Y9XPA7</accession>
<comment type="caution">
    <text evidence="2">The sequence shown here is derived from an EMBL/GenBank/DDBJ whole genome shotgun (WGS) entry which is preliminary data.</text>
</comment>
<dbReference type="AlphaFoldDB" id="A0A4Y9XPA7"/>
<gene>
    <name evidence="2" type="ORF">EVG20_g10945</name>
</gene>
<evidence type="ECO:0000256" key="1">
    <source>
        <dbReference type="SAM" id="MobiDB-lite"/>
    </source>
</evidence>
<reference evidence="2 3" key="1">
    <citation type="submission" date="2019-02" db="EMBL/GenBank/DDBJ databases">
        <title>Genome sequencing of the rare red list fungi Dentipellis fragilis.</title>
        <authorList>
            <person name="Buettner E."/>
            <person name="Kellner H."/>
        </authorList>
    </citation>
    <scope>NUCLEOTIDE SEQUENCE [LARGE SCALE GENOMIC DNA]</scope>
    <source>
        <strain evidence="2 3">DSM 105465</strain>
    </source>
</reference>
<evidence type="ECO:0000313" key="2">
    <source>
        <dbReference type="EMBL" id="TFY51562.1"/>
    </source>
</evidence>
<proteinExistence type="predicted"/>
<name>A0A4Y9XPA7_9AGAM</name>
<sequence>MPIPIFFPPARGHGPAPASRRRRNPYPRFSLASARTPSHATMPCLIWEYRRPRARRRIFTAIRGFVTAVTCPPHGFLVQHVVRTAVIICEGPHRRHRLASRRANELQSGLGGYFAISCSTAPIPIISYPLLILSHHSFRPPARAQLEKPSSNQTSMNSILSPPPRSSRSSASMNQYPRTGRPTAPPSDPTRACASPVLRNLSLCLRPLEPARVSASLYVPRSQHRLFPLSEFNHD</sequence>